<evidence type="ECO:0000313" key="2">
    <source>
        <dbReference type="Proteomes" id="UP000037696"/>
    </source>
</evidence>
<protein>
    <submittedName>
        <fullName evidence="1">Uncharacterized protein</fullName>
    </submittedName>
</protein>
<dbReference type="EMBL" id="LHQQ01000241">
    <property type="protein sequence ID" value="KOS38656.1"/>
    <property type="molecule type" value="Genomic_DNA"/>
</dbReference>
<reference evidence="1 2" key="1">
    <citation type="submission" date="2015-08" db="EMBL/GenBank/DDBJ databases">
        <title>Genome sequencing of Penicillium nordicum.</title>
        <authorList>
            <person name="Nguyen H.D."/>
            <person name="Seifert K.A."/>
        </authorList>
    </citation>
    <scope>NUCLEOTIDE SEQUENCE [LARGE SCALE GENOMIC DNA]</scope>
    <source>
        <strain evidence="1 2">DAOMC 185683</strain>
    </source>
</reference>
<gene>
    <name evidence="1" type="ORF">ACN38_g10521</name>
</gene>
<proteinExistence type="predicted"/>
<dbReference type="AlphaFoldDB" id="A0A0M8NSQ5"/>
<keyword evidence="2" id="KW-1185">Reference proteome</keyword>
<name>A0A0M8NSQ5_9EURO</name>
<evidence type="ECO:0000313" key="1">
    <source>
        <dbReference type="EMBL" id="KOS38656.1"/>
    </source>
</evidence>
<accession>A0A0M8NSQ5</accession>
<dbReference type="Proteomes" id="UP000037696">
    <property type="component" value="Unassembled WGS sequence"/>
</dbReference>
<comment type="caution">
    <text evidence="1">The sequence shown here is derived from an EMBL/GenBank/DDBJ whole genome shotgun (WGS) entry which is preliminary data.</text>
</comment>
<organism evidence="1 2">
    <name type="scientific">Penicillium nordicum</name>
    <dbReference type="NCBI Taxonomy" id="229535"/>
    <lineage>
        <taxon>Eukaryota</taxon>
        <taxon>Fungi</taxon>
        <taxon>Dikarya</taxon>
        <taxon>Ascomycota</taxon>
        <taxon>Pezizomycotina</taxon>
        <taxon>Eurotiomycetes</taxon>
        <taxon>Eurotiomycetidae</taxon>
        <taxon>Eurotiales</taxon>
        <taxon>Aspergillaceae</taxon>
        <taxon>Penicillium</taxon>
    </lineage>
</organism>
<sequence>MGLILVEALFAIGEKSEILYNYQQDVQKGRKHHDMWDLEWRWQSGRVIRAWLYSGAIASGQVIMHDSWNSEI</sequence>